<dbReference type="Proteomes" id="UP000681720">
    <property type="component" value="Unassembled WGS sequence"/>
</dbReference>
<evidence type="ECO:0000313" key="2">
    <source>
        <dbReference type="Proteomes" id="UP000681720"/>
    </source>
</evidence>
<accession>A0A8S3A2Q1</accession>
<dbReference type="SUPFAM" id="SSF52266">
    <property type="entry name" value="SGNH hydrolase"/>
    <property type="match status" value="1"/>
</dbReference>
<reference evidence="1" key="1">
    <citation type="submission" date="2021-02" db="EMBL/GenBank/DDBJ databases">
        <authorList>
            <person name="Nowell W R."/>
        </authorList>
    </citation>
    <scope>NUCLEOTIDE SEQUENCE</scope>
</reference>
<protein>
    <recommendedName>
        <fullName evidence="3">SGNH hydrolase-type esterase domain-containing protein</fullName>
    </recommendedName>
</protein>
<name>A0A8S3A2Q1_9BILA</name>
<dbReference type="EMBL" id="CAJOBJ010122147">
    <property type="protein sequence ID" value="CAF4681228.1"/>
    <property type="molecule type" value="Genomic_DNA"/>
</dbReference>
<dbReference type="AlphaFoldDB" id="A0A8S3A2Q1"/>
<organism evidence="1 2">
    <name type="scientific">Rotaria magnacalcarata</name>
    <dbReference type="NCBI Taxonomy" id="392030"/>
    <lineage>
        <taxon>Eukaryota</taxon>
        <taxon>Metazoa</taxon>
        <taxon>Spiralia</taxon>
        <taxon>Gnathifera</taxon>
        <taxon>Rotifera</taxon>
        <taxon>Eurotatoria</taxon>
        <taxon>Bdelloidea</taxon>
        <taxon>Philodinida</taxon>
        <taxon>Philodinidae</taxon>
        <taxon>Rotaria</taxon>
    </lineage>
</organism>
<comment type="caution">
    <text evidence="1">The sequence shown here is derived from an EMBL/GenBank/DDBJ whole genome shotgun (WGS) entry which is preliminary data.</text>
</comment>
<evidence type="ECO:0000313" key="1">
    <source>
        <dbReference type="EMBL" id="CAF4681228.1"/>
    </source>
</evidence>
<sequence>LEPAALIVYAGENDIAANETSSTVFSYFQQFIPTVRRFYPSLPIAYISIKPSPSRVGKLAVMNETNNRIRDSIK</sequence>
<gene>
    <name evidence="1" type="ORF">GIL414_LOCUS42288</name>
</gene>
<feature type="non-terminal residue" evidence="1">
    <location>
        <position position="1"/>
    </location>
</feature>
<proteinExistence type="predicted"/>
<evidence type="ECO:0008006" key="3">
    <source>
        <dbReference type="Google" id="ProtNLM"/>
    </source>
</evidence>
<feature type="non-terminal residue" evidence="1">
    <location>
        <position position="74"/>
    </location>
</feature>